<evidence type="ECO:0000313" key="12">
    <source>
        <dbReference type="Proteomes" id="UP000469125"/>
    </source>
</evidence>
<feature type="region of interest" description="Disordered" evidence="8">
    <location>
        <begin position="208"/>
        <end position="228"/>
    </location>
</feature>
<keyword evidence="4 9" id="KW-0812">Transmembrane</keyword>
<dbReference type="InterPro" id="IPR025713">
    <property type="entry name" value="MotB-like_N_dom"/>
</dbReference>
<keyword evidence="5 9" id="KW-1133">Transmembrane helix</keyword>
<dbReference type="InterPro" id="IPR050330">
    <property type="entry name" value="Bact_OuterMem_StrucFunc"/>
</dbReference>
<keyword evidence="11" id="KW-0282">Flagellum</keyword>
<dbReference type="PROSITE" id="PS51123">
    <property type="entry name" value="OMPA_2"/>
    <property type="match status" value="1"/>
</dbReference>
<evidence type="ECO:0000256" key="9">
    <source>
        <dbReference type="SAM" id="Phobius"/>
    </source>
</evidence>
<evidence type="ECO:0000256" key="8">
    <source>
        <dbReference type="SAM" id="MobiDB-lite"/>
    </source>
</evidence>
<dbReference type="InterPro" id="IPR006665">
    <property type="entry name" value="OmpA-like"/>
</dbReference>
<dbReference type="InterPro" id="IPR036737">
    <property type="entry name" value="OmpA-like_sf"/>
</dbReference>
<dbReference type="Proteomes" id="UP000469125">
    <property type="component" value="Unassembled WGS sequence"/>
</dbReference>
<proteinExistence type="inferred from homology"/>
<dbReference type="Gene3D" id="3.30.1330.60">
    <property type="entry name" value="OmpA-like domain"/>
    <property type="match status" value="1"/>
</dbReference>
<dbReference type="RefSeq" id="WP_155669007.1">
    <property type="nucleotide sequence ID" value="NZ_WOCA01000008.1"/>
</dbReference>
<dbReference type="Pfam" id="PF13677">
    <property type="entry name" value="MotB_plug"/>
    <property type="match status" value="1"/>
</dbReference>
<evidence type="ECO:0000256" key="4">
    <source>
        <dbReference type="ARBA" id="ARBA00022692"/>
    </source>
</evidence>
<organism evidence="11 12">
    <name type="scientific">Ornithinibacillus caprae</name>
    <dbReference type="NCBI Taxonomy" id="2678566"/>
    <lineage>
        <taxon>Bacteria</taxon>
        <taxon>Bacillati</taxon>
        <taxon>Bacillota</taxon>
        <taxon>Bacilli</taxon>
        <taxon>Bacillales</taxon>
        <taxon>Bacillaceae</taxon>
        <taxon>Ornithinibacillus</taxon>
    </lineage>
</organism>
<dbReference type="AlphaFoldDB" id="A0A6N8FM14"/>
<dbReference type="PANTHER" id="PTHR30329">
    <property type="entry name" value="STATOR ELEMENT OF FLAGELLAR MOTOR COMPLEX"/>
    <property type="match status" value="1"/>
</dbReference>
<comment type="subcellular location">
    <subcellularLocation>
        <location evidence="1">Cell membrane</location>
        <topology evidence="1">Single-pass membrane protein</topology>
    </subcellularLocation>
</comment>
<evidence type="ECO:0000256" key="3">
    <source>
        <dbReference type="ARBA" id="ARBA00022475"/>
    </source>
</evidence>
<evidence type="ECO:0000256" key="5">
    <source>
        <dbReference type="ARBA" id="ARBA00022989"/>
    </source>
</evidence>
<evidence type="ECO:0000259" key="10">
    <source>
        <dbReference type="PROSITE" id="PS51123"/>
    </source>
</evidence>
<evidence type="ECO:0000256" key="2">
    <source>
        <dbReference type="ARBA" id="ARBA00008914"/>
    </source>
</evidence>
<feature type="domain" description="OmpA-like" evidence="10">
    <location>
        <begin position="116"/>
        <end position="238"/>
    </location>
</feature>
<evidence type="ECO:0000256" key="7">
    <source>
        <dbReference type="PROSITE-ProRule" id="PRU00473"/>
    </source>
</evidence>
<dbReference type="SUPFAM" id="SSF103088">
    <property type="entry name" value="OmpA-like"/>
    <property type="match status" value="1"/>
</dbReference>
<keyword evidence="11" id="KW-0969">Cilium</keyword>
<reference evidence="11 12" key="1">
    <citation type="submission" date="2019-11" db="EMBL/GenBank/DDBJ databases">
        <authorList>
            <person name="Li X."/>
        </authorList>
    </citation>
    <scope>NUCLEOTIDE SEQUENCE [LARGE SCALE GENOMIC DNA]</scope>
    <source>
        <strain evidence="11 12">L9</strain>
    </source>
</reference>
<dbReference type="Pfam" id="PF00691">
    <property type="entry name" value="OmpA"/>
    <property type="match status" value="1"/>
</dbReference>
<name>A0A6N8FM14_9BACI</name>
<evidence type="ECO:0000256" key="6">
    <source>
        <dbReference type="ARBA" id="ARBA00023136"/>
    </source>
</evidence>
<keyword evidence="6 7" id="KW-0472">Membrane</keyword>
<keyword evidence="3" id="KW-1003">Cell membrane</keyword>
<comment type="similarity">
    <text evidence="2">Belongs to the MotB family.</text>
</comment>
<dbReference type="CDD" id="cd07185">
    <property type="entry name" value="OmpA_C-like"/>
    <property type="match status" value="1"/>
</dbReference>
<protein>
    <submittedName>
        <fullName evidence="11">Flagellar motor protein MotB</fullName>
    </submittedName>
</protein>
<dbReference type="EMBL" id="WOCA01000008">
    <property type="protein sequence ID" value="MUK89037.1"/>
    <property type="molecule type" value="Genomic_DNA"/>
</dbReference>
<evidence type="ECO:0000313" key="11">
    <source>
        <dbReference type="EMBL" id="MUK89037.1"/>
    </source>
</evidence>
<gene>
    <name evidence="11" type="primary">motB</name>
    <name evidence="11" type="ORF">GMD78_11700</name>
</gene>
<feature type="transmembrane region" description="Helical" evidence="9">
    <location>
        <begin position="21"/>
        <end position="39"/>
    </location>
</feature>
<dbReference type="GO" id="GO:0005886">
    <property type="term" value="C:plasma membrane"/>
    <property type="evidence" value="ECO:0007669"/>
    <property type="project" value="UniProtKB-SubCell"/>
</dbReference>
<keyword evidence="12" id="KW-1185">Reference proteome</keyword>
<sequence>MANRKRKKDEHHTDESWLLPYADMLTLLLALFIVLFAMSEVDTKKYEELAQFFRSEFSDGSGMLEYQENPLREMELESKQRDEANELNDMYALKAEVDQYIEGNGLTDVLSTQLSEEGLMISIMNHVTFDSGSATVKQDGIEIAAEIAKFLDTDPPRQIVISGHTDDVPIRSSEFSSNWELSVMRAVNFMDLILHNDNLDPTKFSAKGYGEHKPIAPNNNDDSREKNRRVEVLILPNYEIKIDE</sequence>
<keyword evidence="11" id="KW-0966">Cell projection</keyword>
<comment type="caution">
    <text evidence="11">The sequence shown here is derived from an EMBL/GenBank/DDBJ whole genome shotgun (WGS) entry which is preliminary data.</text>
</comment>
<dbReference type="NCBIfam" id="NF005831">
    <property type="entry name" value="PRK07734.1"/>
    <property type="match status" value="1"/>
</dbReference>
<evidence type="ECO:0000256" key="1">
    <source>
        <dbReference type="ARBA" id="ARBA00004162"/>
    </source>
</evidence>
<dbReference type="PANTHER" id="PTHR30329:SF21">
    <property type="entry name" value="LIPOPROTEIN YIAD-RELATED"/>
    <property type="match status" value="1"/>
</dbReference>
<accession>A0A6N8FM14</accession>